<gene>
    <name evidence="1" type="ORF">UL81_04305</name>
</gene>
<dbReference type="InterPro" id="IPR043132">
    <property type="entry name" value="BCAT-like_C"/>
</dbReference>
<dbReference type="HOGENOM" id="CLU_064284_0_0_11"/>
<keyword evidence="1" id="KW-0032">Aminotransferase</keyword>
<keyword evidence="2" id="KW-1185">Reference proteome</keyword>
<dbReference type="PATRIC" id="fig|161896.4.peg.845"/>
<dbReference type="GO" id="GO:0008483">
    <property type="term" value="F:transaminase activity"/>
    <property type="evidence" value="ECO:0007669"/>
    <property type="project" value="UniProtKB-KW"/>
</dbReference>
<reference evidence="1 2" key="1">
    <citation type="journal article" date="2015" name="Genome Announc.">
        <title>Complete Genome Sequence of Corynebacterium camporealensis DSM 44610, Isolated from the Milk of a Manchega Sheep with Subclinical Mastitis.</title>
        <authorList>
            <person name="Ruckert C."/>
            <person name="Albersmeier A."/>
            <person name="Winkler A."/>
            <person name="Tauch A."/>
        </authorList>
    </citation>
    <scope>NUCLEOTIDE SEQUENCE [LARGE SCALE GENOMIC DNA]</scope>
    <source>
        <strain evidence="1 2">DSM 44610</strain>
    </source>
</reference>
<dbReference type="EMBL" id="CP011311">
    <property type="protein sequence ID" value="AKE38834.1"/>
    <property type="molecule type" value="Genomic_DNA"/>
</dbReference>
<evidence type="ECO:0000313" key="1">
    <source>
        <dbReference type="EMBL" id="AKE38834.1"/>
    </source>
</evidence>
<dbReference type="STRING" id="161896.UL81_04305"/>
<dbReference type="SUPFAM" id="SSF56752">
    <property type="entry name" value="D-aminoacid aminotransferase-like PLP-dependent enzymes"/>
    <property type="match status" value="1"/>
</dbReference>
<organism evidence="1 2">
    <name type="scientific">Corynebacterium camporealensis</name>
    <dbReference type="NCBI Taxonomy" id="161896"/>
    <lineage>
        <taxon>Bacteria</taxon>
        <taxon>Bacillati</taxon>
        <taxon>Actinomycetota</taxon>
        <taxon>Actinomycetes</taxon>
        <taxon>Mycobacteriales</taxon>
        <taxon>Corynebacteriaceae</taxon>
        <taxon>Corynebacterium</taxon>
    </lineage>
</organism>
<protein>
    <submittedName>
        <fullName evidence="1">Aminotransferase class IV</fullName>
    </submittedName>
</protein>
<accession>A0A0F6TAR1</accession>
<dbReference type="Proteomes" id="UP000033566">
    <property type="component" value="Chromosome"/>
</dbReference>
<dbReference type="Gene3D" id="3.20.10.10">
    <property type="entry name" value="D-amino Acid Aminotransferase, subunit A, domain 2"/>
    <property type="match status" value="1"/>
</dbReference>
<dbReference type="InterPro" id="IPR001544">
    <property type="entry name" value="Aminotrans_IV"/>
</dbReference>
<keyword evidence="1" id="KW-0808">Transferase</keyword>
<dbReference type="RefSeq" id="WP_052097741.1">
    <property type="nucleotide sequence ID" value="NZ_CP011311.1"/>
</dbReference>
<dbReference type="Pfam" id="PF01063">
    <property type="entry name" value="Aminotran_4"/>
    <property type="match status" value="1"/>
</dbReference>
<evidence type="ECO:0000313" key="2">
    <source>
        <dbReference type="Proteomes" id="UP000033566"/>
    </source>
</evidence>
<proteinExistence type="predicted"/>
<dbReference type="OrthoDB" id="4570776at2"/>
<dbReference type="InterPro" id="IPR036038">
    <property type="entry name" value="Aminotransferase-like"/>
</dbReference>
<dbReference type="AlphaFoldDB" id="A0A0F6TAR1"/>
<name>A0A0F6TAR1_9CORY</name>
<dbReference type="KEGG" id="ccj:UL81_04305"/>
<sequence>MDFSSFLVRDGRAIRPDLHRKRLGGIPDLSDIPKAGQWFPKLTADSVELRPAPPLRTSTVLWIPEDPDPRRHPLRKGPDTAVLARLRSQARDEGADDAVLHADGYVREAANAALVFFDESGPVQAPESEVLASTTVQGTVEAGLMPTPRRRNITLEEAFTLPALAASALHGWTPVHAWAVQGRGIKAASLSIDAAGLNAALWAQAERI</sequence>